<comment type="caution">
    <text evidence="1">The sequence shown here is derived from an EMBL/GenBank/DDBJ whole genome shotgun (WGS) entry which is preliminary data.</text>
</comment>
<gene>
    <name evidence="1" type="ORF">BURMUCGD2_4330</name>
</gene>
<dbReference type="AlphaFoldDB" id="B9BGW1"/>
<sequence>MILLQWLSASMDAERIEHRACRRAAMSKPTGESACAT</sequence>
<dbReference type="Proteomes" id="UP000004535">
    <property type="component" value="Unassembled WGS sequence"/>
</dbReference>
<organism evidence="1 2">
    <name type="scientific">Burkholderia multivorans CGD2</name>
    <dbReference type="NCBI Taxonomy" id="513052"/>
    <lineage>
        <taxon>Bacteria</taxon>
        <taxon>Pseudomonadati</taxon>
        <taxon>Pseudomonadota</taxon>
        <taxon>Betaproteobacteria</taxon>
        <taxon>Burkholderiales</taxon>
        <taxon>Burkholderiaceae</taxon>
        <taxon>Burkholderia</taxon>
        <taxon>Burkholderia cepacia complex</taxon>
    </lineage>
</organism>
<name>B9BGW1_9BURK</name>
<evidence type="ECO:0000313" key="2">
    <source>
        <dbReference type="Proteomes" id="UP000004535"/>
    </source>
</evidence>
<accession>B9BGW1</accession>
<dbReference type="EMBL" id="ACFC01000001">
    <property type="protein sequence ID" value="EEE08958.1"/>
    <property type="molecule type" value="Genomic_DNA"/>
</dbReference>
<reference evidence="1 2" key="1">
    <citation type="journal article" date="2012" name="J. Bacteriol.">
        <title>Draft Genome Sequence Determination for Cystic Fibrosis and Chronic Granulomatous Disease Burkholderia multivorans Isolates.</title>
        <authorList>
            <person name="Varga J.J."/>
            <person name="Losada L."/>
            <person name="Zelazny A.M."/>
            <person name="Brinkac L."/>
            <person name="Harkins D."/>
            <person name="Radune D."/>
            <person name="Hostetler J."/>
            <person name="Sampaio E.P."/>
            <person name="Ronning C.M."/>
            <person name="Nierman W.C."/>
            <person name="Greenberg D.E."/>
            <person name="Holland S.M."/>
            <person name="Goldberg J.B."/>
        </authorList>
    </citation>
    <scope>NUCLEOTIDE SEQUENCE [LARGE SCALE GENOMIC DNA]</scope>
    <source>
        <strain evidence="1 2">CGD2</strain>
    </source>
</reference>
<protein>
    <submittedName>
        <fullName evidence="1">Uncharacterized protein</fullName>
    </submittedName>
</protein>
<proteinExistence type="predicted"/>
<evidence type="ECO:0000313" key="1">
    <source>
        <dbReference type="EMBL" id="EEE08958.1"/>
    </source>
</evidence>